<evidence type="ECO:0000256" key="6">
    <source>
        <dbReference type="ARBA" id="ARBA00022705"/>
    </source>
</evidence>
<keyword evidence="6" id="KW-0235">DNA replication</keyword>
<evidence type="ECO:0000256" key="9">
    <source>
        <dbReference type="ARBA" id="ARBA00023000"/>
    </source>
</evidence>
<dbReference type="Pfam" id="PF01336">
    <property type="entry name" value="tRNA_anti-codon"/>
    <property type="match status" value="1"/>
</dbReference>
<dbReference type="Pfam" id="PF07460">
    <property type="entry name" value="NUMOD3"/>
    <property type="match status" value="1"/>
</dbReference>
<protein>
    <recommendedName>
        <fullName evidence="3">DNA polymerase III subunit alpha</fullName>
        <ecNumber evidence="2">2.7.7.7</ecNumber>
    </recommendedName>
</protein>
<dbReference type="InterPro" id="IPR004013">
    <property type="entry name" value="PHP_dom"/>
</dbReference>
<dbReference type="InterPro" id="IPR036844">
    <property type="entry name" value="Hint_dom_sf"/>
</dbReference>
<dbReference type="SMART" id="SM00481">
    <property type="entry name" value="POLIIIAc"/>
    <property type="match status" value="1"/>
</dbReference>
<dbReference type="Pfam" id="PF07733">
    <property type="entry name" value="DNA_pol3_alpha"/>
    <property type="match status" value="1"/>
</dbReference>
<dbReference type="InterPro" id="IPR003141">
    <property type="entry name" value="Pol/His_phosphatase_N"/>
</dbReference>
<dbReference type="SMART" id="SM00305">
    <property type="entry name" value="HintC"/>
    <property type="match status" value="2"/>
</dbReference>
<dbReference type="InterPro" id="IPR004042">
    <property type="entry name" value="Intein_endonuc_central"/>
</dbReference>
<dbReference type="NCBIfam" id="TIGR01443">
    <property type="entry name" value="intein_Cterm"/>
    <property type="match status" value="2"/>
</dbReference>
<sequence>MQKFTHLHVHSHYSLLDGLPKIDELLNYVKELGMDSVAITDHGALYGAVEFYKKAKTAGVKPIIGAELYVALEGMRQERPGIDDKRYHLVLLAKNEEGYKNLVKLITKAHLEGFYYKPRIDEELLAQYASGLIASTACLQGKIPVLIMQRKLKEAEDLALKYQEIFGKDNFYLELQYHEHIPEQKKVNDVLIEISRKTGIPLIATNDVHYLKKEDAEAQDILMLINTGADQNDPERLSMIHDDFSLKSPREMFEHFREVPEAIENTQKIVEACNFQFELGKTKLPHFEVPNGKAPDDYLKKLTYERLEKKFPNPSPEIIKRIEYELSVIKQTGFAPYFLIVQDFVNWAKQNRIVVGPGRGSATGSLVSYVIGITNVDPIKYGLMFERFLNLERIAMPDIDLDFTDRRRDEVINYVAQKYGRDKVAQIITFGTMAARAVIRDVGRALKYTYSYCDQAAKMIPFGFTLDDTLKKVREFKNLYDTDEQAKRLIDFAKKLEGVARHASTHACGVVISAEPLENVVPLQHPTQDDQNIVTQYEMHAIEDLGLLKMDFLGLKNLTIIEDTLARVYVVQNKKIDIENLPLDDKETYKLLQEGKTAGVFQLECLSGDTIISNTTIKKLHERKNKKKLASVYLDEGKTHLNKIVDILESGEKEIYTLIAENNWYIKATRDHYFLTENGWKKLKDIEPGENVLVKTKAKHLIHNTCQTCGKQISGQKEGKSNFCYACSARFYRNPSKKASKEKIKEARLRFYQNGGKPWNYGITTENNEIWKKTAAKVAKAIKEKFGGRTYEEIYGTTKAKEIKKKMSKSVTGENNPMFGKPSPHHRGGFRKDLGHYVRSAWEADFARILRLHNLDYDYELQTFKLIKPKGEVVHYTPDFYVKSQNTFYEIKGWFHDLDKEKIKLFQEQYPKHKFILISATKFAEFALKYKTLIRWECPRIPFQQSFRFIKVKEVKSSGREQTYDIIMQSPGNNFVANGFLVHNSGGMTRYLVELKPTEFEDIIAMISLFRPGPMELIPDYIARKHKRKKVEYLHPKMEQILKNTYGIMIYQEQLMQVAQQMAGFTLGEADVLRKAVGKKIKSLLEEQKEKLINGMTKNGIKKSIAEKIWEWVLPFASYGFNRCLSGDVKIQNSETGEIFTIKQLYQDRNLVKKTFSFNEKHKIFENKILDIINNGVKPVFEVITRNGRKLKATENHPFLTSNGWQILKNIRIGERIATPRSLPEPQIPIDIENCKLALLGYLLAEGNFCHPYGFYFYSSSKEEIKDYITNLEKFDNTIASIDNSKSAIAVYSKRKNKKISSEAVEWINNLGLRNKKATDKFFPQVVFQLSNKNLSILIGKMFQGDGCINLQKKGPEIFYATSSMQIASGLQHLLLRFGIISTIHFKKFKYRKTIKKGYTVSVSRFDNIYKFLKNFSLYFIGKKRTDSQTILRTHPIINKTLKEWSARGSKDTIPCNLVFPLISNAIAANVTISRRELATQNNFAERLLYEDERKIGFLRETVDFLSEKLQSQALKEISESDIYWDGITSVKPAGEEITYDLSMEKEHNFIANDIFVHNSHAAAYATIAYQTAYLKTHFPVEFMASLLTSEKADVERIAFLINETKKMGIEVLPPDINESLANFTVVPNQKKIRFGLTAIKNVGTGIVEAITQERKTNGPFKSIADFINRLASKDLNKKSFESLIKTGVFDRLAERNQLLSNMERLLEWSRDMQKTKSNGQKGLFDGGNSNFNHDINLLAAAPASNYDKLTWEKELLGLFVTSNPLEDYRKIFERKASPISTLKNHYSGQRVRIGGIISSVKKIITKKGRPMLFMSIEDLTDKTEVIVFPGIIERNPVVFQENKIVFVVGKVDHRDNMPKIICDEIEEITEQ</sequence>
<keyword evidence="8" id="KW-0239">DNA-directed DNA polymerase</keyword>
<dbReference type="SUPFAM" id="SSF55608">
    <property type="entry name" value="Homing endonucleases"/>
    <property type="match status" value="1"/>
</dbReference>
<dbReference type="GO" id="GO:0015074">
    <property type="term" value="P:DNA integration"/>
    <property type="evidence" value="ECO:0007669"/>
    <property type="project" value="InterPro"/>
</dbReference>
<evidence type="ECO:0000256" key="1">
    <source>
        <dbReference type="ARBA" id="ARBA00004496"/>
    </source>
</evidence>
<dbReference type="PRINTS" id="PR00379">
    <property type="entry name" value="INTEIN"/>
</dbReference>
<dbReference type="Proteomes" id="UP000228775">
    <property type="component" value="Unassembled WGS sequence"/>
</dbReference>
<dbReference type="EC" id="2.7.7.7" evidence="2"/>
<evidence type="ECO:0000256" key="3">
    <source>
        <dbReference type="ARBA" id="ARBA00019114"/>
    </source>
</evidence>
<dbReference type="GO" id="GO:0006260">
    <property type="term" value="P:DNA replication"/>
    <property type="evidence" value="ECO:0007669"/>
    <property type="project" value="UniProtKB-KW"/>
</dbReference>
<dbReference type="InterPro" id="IPR004805">
    <property type="entry name" value="DnaE2/DnaE/PolC"/>
</dbReference>
<name>A0A2M7AXE8_9BACT</name>
<dbReference type="Gene3D" id="2.170.16.10">
    <property type="entry name" value="Hedgehog/Intein (Hint) domain"/>
    <property type="match status" value="3"/>
</dbReference>
<dbReference type="CDD" id="cd12113">
    <property type="entry name" value="PHP_PolIIIA_DnaE3"/>
    <property type="match status" value="1"/>
</dbReference>
<dbReference type="PANTHER" id="PTHR32294:SF0">
    <property type="entry name" value="DNA POLYMERASE III SUBUNIT ALPHA"/>
    <property type="match status" value="1"/>
</dbReference>
<dbReference type="CDD" id="cd04485">
    <property type="entry name" value="DnaE_OBF"/>
    <property type="match status" value="1"/>
</dbReference>
<dbReference type="InterPro" id="IPR004365">
    <property type="entry name" value="NA-bd_OB_tRNA"/>
</dbReference>
<dbReference type="PROSITE" id="PS50818">
    <property type="entry name" value="INTEIN_C_TER"/>
    <property type="match status" value="2"/>
</dbReference>
<dbReference type="InterPro" id="IPR006142">
    <property type="entry name" value="INTEIN"/>
</dbReference>
<dbReference type="CDD" id="cd00081">
    <property type="entry name" value="Hint"/>
    <property type="match status" value="2"/>
</dbReference>
<dbReference type="GO" id="GO:0003887">
    <property type="term" value="F:DNA-directed DNA polymerase activity"/>
    <property type="evidence" value="ECO:0007669"/>
    <property type="project" value="UniProtKB-KW"/>
</dbReference>
<dbReference type="SMART" id="SM00306">
    <property type="entry name" value="HintN"/>
    <property type="match status" value="2"/>
</dbReference>
<evidence type="ECO:0000256" key="4">
    <source>
        <dbReference type="ARBA" id="ARBA00022679"/>
    </source>
</evidence>
<dbReference type="InterPro" id="IPR003586">
    <property type="entry name" value="Hint_dom_C"/>
</dbReference>
<proteinExistence type="predicted"/>
<feature type="domain" description="DOD-type homing endonuclease" evidence="11">
    <location>
        <begin position="1239"/>
        <end position="1380"/>
    </location>
</feature>
<evidence type="ECO:0000256" key="8">
    <source>
        <dbReference type="ARBA" id="ARBA00022932"/>
    </source>
</evidence>
<dbReference type="Gene3D" id="3.20.20.140">
    <property type="entry name" value="Metal-dependent hydrolases"/>
    <property type="match status" value="1"/>
</dbReference>
<dbReference type="GO" id="GO:0016539">
    <property type="term" value="P:intein-mediated protein splicing"/>
    <property type="evidence" value="ECO:0007669"/>
    <property type="project" value="InterPro"/>
</dbReference>
<dbReference type="InterPro" id="IPR027434">
    <property type="entry name" value="Homing_endonucl"/>
</dbReference>
<dbReference type="GO" id="GO:0008833">
    <property type="term" value="F:deoxyribonuclease IV (phage-T4-induced) activity"/>
    <property type="evidence" value="ECO:0007669"/>
    <property type="project" value="InterPro"/>
</dbReference>
<dbReference type="InterPro" id="IPR040982">
    <property type="entry name" value="DNA_pol3_finger"/>
</dbReference>
<dbReference type="InterPro" id="IPR003611">
    <property type="entry name" value="NUMOD3"/>
</dbReference>
<keyword evidence="7" id="KW-0068">Autocatalytic cleavage</keyword>
<keyword evidence="9" id="KW-0651">Protein splicing</keyword>
<dbReference type="InterPro" id="IPR041931">
    <property type="entry name" value="DNA_pol3_alpha_thumb_dom"/>
</dbReference>
<evidence type="ECO:0000313" key="13">
    <source>
        <dbReference type="Proteomes" id="UP000228775"/>
    </source>
</evidence>
<dbReference type="InterPro" id="IPR011335">
    <property type="entry name" value="Restrct_endonuc-II-like"/>
</dbReference>
<dbReference type="Pfam" id="PF05367">
    <property type="entry name" value="Phage_endo_I"/>
    <property type="match status" value="1"/>
</dbReference>
<dbReference type="GO" id="GO:0003677">
    <property type="term" value="F:DNA binding"/>
    <property type="evidence" value="ECO:0007669"/>
    <property type="project" value="InterPro"/>
</dbReference>
<dbReference type="Pfam" id="PF14528">
    <property type="entry name" value="LAGLIDADG_3"/>
    <property type="match status" value="1"/>
</dbReference>
<dbReference type="GO" id="GO:0008408">
    <property type="term" value="F:3'-5' exonuclease activity"/>
    <property type="evidence" value="ECO:0007669"/>
    <property type="project" value="InterPro"/>
</dbReference>
<dbReference type="Pfam" id="PF14579">
    <property type="entry name" value="HHH_6"/>
    <property type="match status" value="1"/>
</dbReference>
<dbReference type="SUPFAM" id="SSF51294">
    <property type="entry name" value="Hedgehog/intein (Hint) domain"/>
    <property type="match status" value="2"/>
</dbReference>
<dbReference type="PROSITE" id="PS50817">
    <property type="entry name" value="INTEIN_N_TER"/>
    <property type="match status" value="1"/>
</dbReference>
<dbReference type="InterPro" id="IPR006141">
    <property type="entry name" value="Intein_N"/>
</dbReference>
<dbReference type="NCBIfam" id="TIGR01445">
    <property type="entry name" value="intein_Nterm"/>
    <property type="match status" value="1"/>
</dbReference>
<dbReference type="Gene3D" id="3.10.28.10">
    <property type="entry name" value="Homing endonucleases"/>
    <property type="match status" value="1"/>
</dbReference>
<comment type="subcellular location">
    <subcellularLocation>
        <location evidence="1">Cytoplasm</location>
    </subcellularLocation>
</comment>
<dbReference type="InterPro" id="IPR004860">
    <property type="entry name" value="LAGLIDADG_dom"/>
</dbReference>
<reference evidence="13" key="1">
    <citation type="submission" date="2017-09" db="EMBL/GenBank/DDBJ databases">
        <title>Depth-based differentiation of microbial function through sediment-hosted aquifers and enrichment of novel symbionts in the deep terrestrial subsurface.</title>
        <authorList>
            <person name="Probst A.J."/>
            <person name="Ladd B."/>
            <person name="Jarett J.K."/>
            <person name="Geller-Mcgrath D.E."/>
            <person name="Sieber C.M.K."/>
            <person name="Emerson J.B."/>
            <person name="Anantharaman K."/>
            <person name="Thomas B.C."/>
            <person name="Malmstrom R."/>
            <person name="Stieglmeier M."/>
            <person name="Klingl A."/>
            <person name="Woyke T."/>
            <person name="Ryan C.M."/>
            <person name="Banfield J.F."/>
        </authorList>
    </citation>
    <scope>NUCLEOTIDE SEQUENCE [LARGE SCALE GENOMIC DNA]</scope>
</reference>
<dbReference type="InterPro" id="IPR016195">
    <property type="entry name" value="Pol/histidinol_Pase-like"/>
</dbReference>
<comment type="catalytic activity">
    <reaction evidence="10">
        <text>DNA(n) + a 2'-deoxyribonucleoside 5'-triphosphate = DNA(n+1) + diphosphate</text>
        <dbReference type="Rhea" id="RHEA:22508"/>
        <dbReference type="Rhea" id="RHEA-COMP:17339"/>
        <dbReference type="Rhea" id="RHEA-COMP:17340"/>
        <dbReference type="ChEBI" id="CHEBI:33019"/>
        <dbReference type="ChEBI" id="CHEBI:61560"/>
        <dbReference type="ChEBI" id="CHEBI:173112"/>
        <dbReference type="EC" id="2.7.7.7"/>
    </reaction>
</comment>
<dbReference type="SUPFAM" id="SSF52980">
    <property type="entry name" value="Restriction endonuclease-like"/>
    <property type="match status" value="1"/>
</dbReference>
<dbReference type="InterPro" id="IPR029460">
    <property type="entry name" value="DNAPol_HHH"/>
</dbReference>
<keyword evidence="4" id="KW-0808">Transferase</keyword>
<dbReference type="Gene3D" id="1.10.10.1600">
    <property type="entry name" value="Bacterial DNA polymerase III alpha subunit, thumb domain"/>
    <property type="match status" value="1"/>
</dbReference>
<evidence type="ECO:0000256" key="10">
    <source>
        <dbReference type="ARBA" id="ARBA00049244"/>
    </source>
</evidence>
<accession>A0A2M7AXE8</accession>
<dbReference type="GO" id="GO:0016032">
    <property type="term" value="P:viral process"/>
    <property type="evidence" value="ECO:0007669"/>
    <property type="project" value="InterPro"/>
</dbReference>
<dbReference type="Gene3D" id="3.40.91.30">
    <property type="match status" value="1"/>
</dbReference>
<dbReference type="InterPro" id="IPR003587">
    <property type="entry name" value="Hint_dom_N"/>
</dbReference>
<evidence type="ECO:0000256" key="2">
    <source>
        <dbReference type="ARBA" id="ARBA00012417"/>
    </source>
</evidence>
<dbReference type="InterPro" id="IPR030934">
    <property type="entry name" value="Intein_C"/>
</dbReference>
<evidence type="ECO:0000259" key="11">
    <source>
        <dbReference type="PROSITE" id="PS50819"/>
    </source>
</evidence>
<dbReference type="EMBL" id="PEVY01000030">
    <property type="protein sequence ID" value="PIU75310.1"/>
    <property type="molecule type" value="Genomic_DNA"/>
</dbReference>
<dbReference type="Pfam" id="PF02811">
    <property type="entry name" value="PHP"/>
    <property type="match status" value="1"/>
</dbReference>
<dbReference type="PANTHER" id="PTHR32294">
    <property type="entry name" value="DNA POLYMERASE III SUBUNIT ALPHA"/>
    <property type="match status" value="1"/>
</dbReference>
<dbReference type="GO" id="GO:0005737">
    <property type="term" value="C:cytoplasm"/>
    <property type="evidence" value="ECO:0007669"/>
    <property type="project" value="UniProtKB-SubCell"/>
</dbReference>
<dbReference type="InterPro" id="IPR008029">
    <property type="entry name" value="Phage_T7_Gp3_endoDNaseI"/>
</dbReference>
<comment type="caution">
    <text evidence="12">The sequence shown here is derived from an EMBL/GenBank/DDBJ whole genome shotgun (WGS) entry which is preliminary data.</text>
</comment>
<keyword evidence="5" id="KW-0548">Nucleotidyltransferase</keyword>
<dbReference type="InterPro" id="IPR011708">
    <property type="entry name" value="DNA_pol3_alpha_NTPase_dom"/>
</dbReference>
<dbReference type="SUPFAM" id="SSF89550">
    <property type="entry name" value="PHP domain-like"/>
    <property type="match status" value="1"/>
</dbReference>
<evidence type="ECO:0000313" key="12">
    <source>
        <dbReference type="EMBL" id="PIU75310.1"/>
    </source>
</evidence>
<dbReference type="PROSITE" id="PS50819">
    <property type="entry name" value="INTEIN_ENDONUCLEASE"/>
    <property type="match status" value="1"/>
</dbReference>
<organism evidence="12 13">
    <name type="scientific">Candidatus Portnoybacteria bacterium CG06_land_8_20_14_3_00_39_12</name>
    <dbReference type="NCBI Taxonomy" id="1974809"/>
    <lineage>
        <taxon>Bacteria</taxon>
        <taxon>Candidatus Portnoyibacteriota</taxon>
    </lineage>
</organism>
<dbReference type="Pfam" id="PF14890">
    <property type="entry name" value="Intein_splicing"/>
    <property type="match status" value="1"/>
</dbReference>
<dbReference type="NCBIfam" id="TIGR00594">
    <property type="entry name" value="polc"/>
    <property type="match status" value="1"/>
</dbReference>
<gene>
    <name evidence="12" type="ORF">COS76_01435</name>
</gene>
<evidence type="ECO:0000256" key="5">
    <source>
        <dbReference type="ARBA" id="ARBA00022695"/>
    </source>
</evidence>
<evidence type="ECO:0000256" key="7">
    <source>
        <dbReference type="ARBA" id="ARBA00022813"/>
    </source>
</evidence>
<dbReference type="Pfam" id="PF17657">
    <property type="entry name" value="DNA_pol3_finger"/>
    <property type="match status" value="2"/>
</dbReference>